<feature type="domain" description="HTH tetR-type" evidence="5">
    <location>
        <begin position="1"/>
        <end position="37"/>
    </location>
</feature>
<dbReference type="SUPFAM" id="SSF46689">
    <property type="entry name" value="Homeodomain-like"/>
    <property type="match status" value="1"/>
</dbReference>
<dbReference type="AlphaFoldDB" id="A0A1B0ZU99"/>
<proteinExistence type="predicted"/>
<keyword evidence="3" id="KW-0804">Transcription</keyword>
<evidence type="ECO:0000256" key="2">
    <source>
        <dbReference type="ARBA" id="ARBA00023125"/>
    </source>
</evidence>
<dbReference type="PANTHER" id="PTHR30055:SF234">
    <property type="entry name" value="HTH-TYPE TRANSCRIPTIONAL REGULATOR BETI"/>
    <property type="match status" value="1"/>
</dbReference>
<keyword evidence="1" id="KW-0805">Transcription regulation</keyword>
<evidence type="ECO:0000256" key="3">
    <source>
        <dbReference type="ARBA" id="ARBA00023163"/>
    </source>
</evidence>
<dbReference type="Proteomes" id="UP000092565">
    <property type="component" value="Chromosome"/>
</dbReference>
<dbReference type="SUPFAM" id="SSF48498">
    <property type="entry name" value="Tetracyclin repressor-like, C-terminal domain"/>
    <property type="match status" value="1"/>
</dbReference>
<evidence type="ECO:0000313" key="6">
    <source>
        <dbReference type="EMBL" id="ANP37735.1"/>
    </source>
</evidence>
<gene>
    <name evidence="6" type="ORF">JL2886_02849</name>
</gene>
<protein>
    <submittedName>
        <fullName evidence="6">TetR family transcriptional regulator</fullName>
    </submittedName>
</protein>
<dbReference type="InterPro" id="IPR036271">
    <property type="entry name" value="Tet_transcr_reg_TetR-rel_C_sf"/>
</dbReference>
<evidence type="ECO:0000256" key="4">
    <source>
        <dbReference type="PROSITE-ProRule" id="PRU00335"/>
    </source>
</evidence>
<comment type="caution">
    <text evidence="4">Lacks conserved residue(s) required for the propagation of feature annotation.</text>
</comment>
<evidence type="ECO:0000256" key="1">
    <source>
        <dbReference type="ARBA" id="ARBA00023015"/>
    </source>
</evidence>
<dbReference type="GO" id="GO:0003700">
    <property type="term" value="F:DNA-binding transcription factor activity"/>
    <property type="evidence" value="ECO:0007669"/>
    <property type="project" value="TreeGrafter"/>
</dbReference>
<keyword evidence="2 4" id="KW-0238">DNA-binding</keyword>
<dbReference type="GO" id="GO:0000976">
    <property type="term" value="F:transcription cis-regulatory region binding"/>
    <property type="evidence" value="ECO:0007669"/>
    <property type="project" value="TreeGrafter"/>
</dbReference>
<dbReference type="PROSITE" id="PS50977">
    <property type="entry name" value="HTH_TETR_2"/>
    <property type="match status" value="1"/>
</dbReference>
<evidence type="ECO:0000313" key="7">
    <source>
        <dbReference type="Proteomes" id="UP000092565"/>
    </source>
</evidence>
<dbReference type="InterPro" id="IPR050109">
    <property type="entry name" value="HTH-type_TetR-like_transc_reg"/>
</dbReference>
<reference evidence="6 7" key="1">
    <citation type="submission" date="2016-04" db="EMBL/GenBank/DDBJ databases">
        <authorList>
            <person name="Evans L.H."/>
            <person name="Alamgir A."/>
            <person name="Owens N."/>
            <person name="Weber N.D."/>
            <person name="Virtaneva K."/>
            <person name="Barbian K."/>
            <person name="Babar A."/>
            <person name="Rosenke K."/>
        </authorList>
    </citation>
    <scope>NUCLEOTIDE SEQUENCE [LARGE SCALE GENOMIC DNA]</scope>
    <source>
        <strain evidence="6 7">JL2886</strain>
    </source>
</reference>
<name>A0A1B0ZU99_9RHOB</name>
<sequence>MVDVAKAAGVTRQTVYAHFSNRSEMLISAILHFGDQLDIEARLAPSRTAPDGRSRLEAYTRAMLEFFPEIYPLKQSLMRMGASDEEAKSAWQDRIRAMKEGCAEAVKALKSDGDLLEHLSEAEATDLYFTLLSMDGWAHCVLENGWSDADYLAEMQRVITLALVKQ</sequence>
<evidence type="ECO:0000259" key="5">
    <source>
        <dbReference type="PROSITE" id="PS50977"/>
    </source>
</evidence>
<dbReference type="Pfam" id="PF00440">
    <property type="entry name" value="TetR_N"/>
    <property type="match status" value="1"/>
</dbReference>
<dbReference type="PANTHER" id="PTHR30055">
    <property type="entry name" value="HTH-TYPE TRANSCRIPTIONAL REGULATOR RUTR"/>
    <property type="match status" value="1"/>
</dbReference>
<accession>A0A1B0ZU99</accession>
<dbReference type="InterPro" id="IPR009057">
    <property type="entry name" value="Homeodomain-like_sf"/>
</dbReference>
<keyword evidence="7" id="KW-1185">Reference proteome</keyword>
<dbReference type="InterPro" id="IPR001647">
    <property type="entry name" value="HTH_TetR"/>
</dbReference>
<organism evidence="6 7">
    <name type="scientific">Phaeobacter gallaeciensis</name>
    <dbReference type="NCBI Taxonomy" id="60890"/>
    <lineage>
        <taxon>Bacteria</taxon>
        <taxon>Pseudomonadati</taxon>
        <taxon>Pseudomonadota</taxon>
        <taxon>Alphaproteobacteria</taxon>
        <taxon>Rhodobacterales</taxon>
        <taxon>Roseobacteraceae</taxon>
        <taxon>Phaeobacter</taxon>
    </lineage>
</organism>
<dbReference type="Gene3D" id="1.10.357.10">
    <property type="entry name" value="Tetracycline Repressor, domain 2"/>
    <property type="match status" value="1"/>
</dbReference>
<dbReference type="EMBL" id="CP015124">
    <property type="protein sequence ID" value="ANP37735.1"/>
    <property type="molecule type" value="Genomic_DNA"/>
</dbReference>